<name>A0A0D6LKJ9_9BILA</name>
<keyword evidence="3 5" id="KW-1133">Transmembrane helix</keyword>
<organism evidence="7 8">
    <name type="scientific">Ancylostoma ceylanicum</name>
    <dbReference type="NCBI Taxonomy" id="53326"/>
    <lineage>
        <taxon>Eukaryota</taxon>
        <taxon>Metazoa</taxon>
        <taxon>Ecdysozoa</taxon>
        <taxon>Nematoda</taxon>
        <taxon>Chromadorea</taxon>
        <taxon>Rhabditida</taxon>
        <taxon>Rhabditina</taxon>
        <taxon>Rhabditomorpha</taxon>
        <taxon>Strongyloidea</taxon>
        <taxon>Ancylostomatidae</taxon>
        <taxon>Ancylostomatinae</taxon>
        <taxon>Ancylostoma</taxon>
    </lineage>
</organism>
<dbReference type="PANTHER" id="PTHR23291">
    <property type="entry name" value="BAX INHIBITOR-RELATED"/>
    <property type="match status" value="1"/>
</dbReference>
<accession>A0A0D6LKJ9</accession>
<evidence type="ECO:0000256" key="4">
    <source>
        <dbReference type="ARBA" id="ARBA00023136"/>
    </source>
</evidence>
<keyword evidence="2 5" id="KW-0812">Transmembrane</keyword>
<feature type="compositionally biased region" description="Basic and acidic residues" evidence="6">
    <location>
        <begin position="1"/>
        <end position="19"/>
    </location>
</feature>
<dbReference type="Proteomes" id="UP000054495">
    <property type="component" value="Unassembled WGS sequence"/>
</dbReference>
<dbReference type="PANTHER" id="PTHR23291:SF47">
    <property type="entry name" value="TRANSMEMBRANE BAX INHIBITOR MOTIF CONTAINING 7"/>
    <property type="match status" value="1"/>
</dbReference>
<dbReference type="InterPro" id="IPR006214">
    <property type="entry name" value="Bax_inhibitor_1-related"/>
</dbReference>
<comment type="caution">
    <text evidence="5">Lacks conserved residue(s) required for the propagation of feature annotation.</text>
</comment>
<comment type="subcellular location">
    <subcellularLocation>
        <location evidence="1">Membrane</location>
        <topology evidence="1">Multi-pass membrane protein</topology>
    </subcellularLocation>
</comment>
<dbReference type="EMBL" id="KE125035">
    <property type="protein sequence ID" value="EPB72590.1"/>
    <property type="molecule type" value="Genomic_DNA"/>
</dbReference>
<comment type="similarity">
    <text evidence="5">Belongs to the BI1 family.</text>
</comment>
<dbReference type="AlphaFoldDB" id="A0A0D6LKJ9"/>
<proteinExistence type="inferred from homology"/>
<feature type="transmembrane region" description="Helical" evidence="5">
    <location>
        <begin position="49"/>
        <end position="70"/>
    </location>
</feature>
<feature type="transmembrane region" description="Helical" evidence="5">
    <location>
        <begin position="82"/>
        <end position="115"/>
    </location>
</feature>
<evidence type="ECO:0000256" key="2">
    <source>
        <dbReference type="ARBA" id="ARBA00022692"/>
    </source>
</evidence>
<evidence type="ECO:0000256" key="5">
    <source>
        <dbReference type="RuleBase" id="RU004379"/>
    </source>
</evidence>
<gene>
    <name evidence="7" type="ORF">ANCCEY_08306</name>
</gene>
<evidence type="ECO:0000256" key="6">
    <source>
        <dbReference type="SAM" id="MobiDB-lite"/>
    </source>
</evidence>
<keyword evidence="8" id="KW-1185">Reference proteome</keyword>
<evidence type="ECO:0000256" key="3">
    <source>
        <dbReference type="ARBA" id="ARBA00022989"/>
    </source>
</evidence>
<evidence type="ECO:0000256" key="1">
    <source>
        <dbReference type="ARBA" id="ARBA00004141"/>
    </source>
</evidence>
<evidence type="ECO:0000313" key="8">
    <source>
        <dbReference type="Proteomes" id="UP000054495"/>
    </source>
</evidence>
<reference evidence="7 8" key="1">
    <citation type="submission" date="2013-05" db="EMBL/GenBank/DDBJ databases">
        <title>Draft genome of the parasitic nematode Anyclostoma ceylanicum.</title>
        <authorList>
            <person name="Mitreva M."/>
        </authorList>
    </citation>
    <scope>NUCLEOTIDE SEQUENCE [LARGE SCALE GENOMIC DNA]</scope>
</reference>
<feature type="compositionally biased region" description="Polar residues" evidence="6">
    <location>
        <begin position="21"/>
        <end position="31"/>
    </location>
</feature>
<feature type="region of interest" description="Disordered" evidence="6">
    <location>
        <begin position="1"/>
        <end position="31"/>
    </location>
</feature>
<dbReference type="GO" id="GO:0016020">
    <property type="term" value="C:membrane"/>
    <property type="evidence" value="ECO:0007669"/>
    <property type="project" value="UniProtKB-SubCell"/>
</dbReference>
<evidence type="ECO:0000313" key="7">
    <source>
        <dbReference type="EMBL" id="EPB72590.1"/>
    </source>
</evidence>
<sequence length="129" mass="14739">MSLEHVEPGDHDHPEEKKTGTRSTDLEQQTPPQFAFNSASIRAAFVRKVFAIVTVMILVVIVMVTPVVTVDELRLFMISHHWIYWIGFVVFFVSYLTLVLHIAFSAVVCVLFMVWLAIDTQMIIGGKRY</sequence>
<protein>
    <submittedName>
        <fullName evidence="7">Uncharacterized protein</fullName>
    </submittedName>
</protein>
<keyword evidence="4 5" id="KW-0472">Membrane</keyword>